<organism evidence="1 2">
    <name type="scientific">Carex littledalei</name>
    <dbReference type="NCBI Taxonomy" id="544730"/>
    <lineage>
        <taxon>Eukaryota</taxon>
        <taxon>Viridiplantae</taxon>
        <taxon>Streptophyta</taxon>
        <taxon>Embryophyta</taxon>
        <taxon>Tracheophyta</taxon>
        <taxon>Spermatophyta</taxon>
        <taxon>Magnoliopsida</taxon>
        <taxon>Liliopsida</taxon>
        <taxon>Poales</taxon>
        <taxon>Cyperaceae</taxon>
        <taxon>Cyperoideae</taxon>
        <taxon>Cariceae</taxon>
        <taxon>Carex</taxon>
        <taxon>Carex subgen. Euthyceras</taxon>
    </lineage>
</organism>
<comment type="caution">
    <text evidence="1">The sequence shown here is derived from an EMBL/GenBank/DDBJ whole genome shotgun (WGS) entry which is preliminary data.</text>
</comment>
<sequence length="86" mass="9986">MTETRAQEVVIYEKNNYSVVFSAVSWTLWKIRNDLSLVKRQARNLIPLWLPEDIDDIPLQIGDPEDTKIVPYQLPEEEEDPSNSNA</sequence>
<dbReference type="EMBL" id="SWLB01000019">
    <property type="protein sequence ID" value="KAF3325711.1"/>
    <property type="molecule type" value="Genomic_DNA"/>
</dbReference>
<reference evidence="1" key="1">
    <citation type="submission" date="2020-01" db="EMBL/GenBank/DDBJ databases">
        <title>Genome sequence of Kobresia littledalei, the first chromosome-level genome in the family Cyperaceae.</title>
        <authorList>
            <person name="Qu G."/>
        </authorList>
    </citation>
    <scope>NUCLEOTIDE SEQUENCE</scope>
    <source>
        <strain evidence="1">C.B.Clarke</strain>
        <tissue evidence="1">Leaf</tissue>
    </source>
</reference>
<evidence type="ECO:0000313" key="1">
    <source>
        <dbReference type="EMBL" id="KAF3325711.1"/>
    </source>
</evidence>
<protein>
    <submittedName>
        <fullName evidence="1">Uncharacterized protein</fullName>
    </submittedName>
</protein>
<proteinExistence type="predicted"/>
<name>A0A833QPQ8_9POAL</name>
<dbReference type="AlphaFoldDB" id="A0A833QPQ8"/>
<evidence type="ECO:0000313" key="2">
    <source>
        <dbReference type="Proteomes" id="UP000623129"/>
    </source>
</evidence>
<keyword evidence="2" id="KW-1185">Reference proteome</keyword>
<dbReference type="Proteomes" id="UP000623129">
    <property type="component" value="Unassembled WGS sequence"/>
</dbReference>
<accession>A0A833QPQ8</accession>
<gene>
    <name evidence="1" type="ORF">FCM35_KLT08791</name>
</gene>